<dbReference type="CDD" id="cd01743">
    <property type="entry name" value="GATase1_Anthranilate_Synthase"/>
    <property type="match status" value="1"/>
</dbReference>
<evidence type="ECO:0000256" key="1">
    <source>
        <dbReference type="ARBA" id="ARBA00022962"/>
    </source>
</evidence>
<dbReference type="SUPFAM" id="SSF52317">
    <property type="entry name" value="Class I glutamine amidotransferase-like"/>
    <property type="match status" value="1"/>
</dbReference>
<dbReference type="PANTHER" id="PTHR43418">
    <property type="entry name" value="MULTIFUNCTIONAL TRYPTOPHAN BIOSYNTHESIS PROTEIN-RELATED"/>
    <property type="match status" value="1"/>
</dbReference>
<dbReference type="NCBIfam" id="TIGR00566">
    <property type="entry name" value="trpG_papA"/>
    <property type="match status" value="1"/>
</dbReference>
<dbReference type="EMBL" id="JABASA010000012">
    <property type="protein sequence ID" value="NMD49387.1"/>
    <property type="molecule type" value="Genomic_DNA"/>
</dbReference>
<gene>
    <name evidence="3" type="ORF">HHO37_06890</name>
</gene>
<evidence type="ECO:0000313" key="4">
    <source>
        <dbReference type="Proteomes" id="UP000532121"/>
    </source>
</evidence>
<name>A0A7X9LEJ8_STRRT</name>
<dbReference type="InterPro" id="IPR017926">
    <property type="entry name" value="GATASE"/>
</dbReference>
<dbReference type="GO" id="GO:0000162">
    <property type="term" value="P:L-tryptophan biosynthetic process"/>
    <property type="evidence" value="ECO:0007669"/>
    <property type="project" value="TreeGrafter"/>
</dbReference>
<evidence type="ECO:0000259" key="2">
    <source>
        <dbReference type="Pfam" id="PF00117"/>
    </source>
</evidence>
<dbReference type="PRINTS" id="PR00096">
    <property type="entry name" value="GATASE"/>
</dbReference>
<keyword evidence="1" id="KW-0315">Glutamine amidotransferase</keyword>
<dbReference type="InterPro" id="IPR029062">
    <property type="entry name" value="Class_I_gatase-like"/>
</dbReference>
<protein>
    <submittedName>
        <fullName evidence="3">Aminodeoxychorismate/anthranilate synthase component II</fullName>
    </submittedName>
</protein>
<dbReference type="GO" id="GO:0004049">
    <property type="term" value="F:anthranilate synthase activity"/>
    <property type="evidence" value="ECO:0007669"/>
    <property type="project" value="TreeGrafter"/>
</dbReference>
<accession>A0A7X9LEJ8</accession>
<dbReference type="InterPro" id="IPR050472">
    <property type="entry name" value="Anth_synth/Amidotransfase"/>
</dbReference>
<dbReference type="RefSeq" id="WP_193523655.1">
    <property type="nucleotide sequence ID" value="NZ_JABASA010000012.1"/>
</dbReference>
<organism evidence="3 4">
    <name type="scientific">Streptococcus ratti</name>
    <dbReference type="NCBI Taxonomy" id="1341"/>
    <lineage>
        <taxon>Bacteria</taxon>
        <taxon>Bacillati</taxon>
        <taxon>Bacillota</taxon>
        <taxon>Bacilli</taxon>
        <taxon>Lactobacillales</taxon>
        <taxon>Streptococcaceae</taxon>
        <taxon>Streptococcus</taxon>
    </lineage>
</organism>
<feature type="domain" description="Glutamine amidotransferase" evidence="2">
    <location>
        <begin position="3"/>
        <end position="183"/>
    </location>
</feature>
<sequence>MILLVDNYDSFTYNLAQYLGQFAHVKVLRNDAAELYKTADEAHALVLSPGPGWPADAGKMEGLIKDFAGEKPILGICLGHQAIAESFGGRLGLAHQVMHGKQSQMTVHKACPIFKGLPETLDIMRYHSIAVEEIPKDFEIVARTADDAEIMAIQHKTLPIYGLQYHPESIGTPQGLKMIENFAKIAGRI</sequence>
<dbReference type="PRINTS" id="PR00099">
    <property type="entry name" value="CPSGATASE"/>
</dbReference>
<reference evidence="3 4" key="1">
    <citation type="submission" date="2020-04" db="EMBL/GenBank/DDBJ databases">
        <title>MicrobeNet Type strains.</title>
        <authorList>
            <person name="Nicholson A.C."/>
        </authorList>
    </citation>
    <scope>NUCLEOTIDE SEQUENCE [LARGE SCALE GENOMIC DNA]</scope>
    <source>
        <strain evidence="3 4">DSM 22768</strain>
    </source>
</reference>
<dbReference type="AlphaFoldDB" id="A0A7X9LEJ8"/>
<dbReference type="PROSITE" id="PS51273">
    <property type="entry name" value="GATASE_TYPE_1"/>
    <property type="match status" value="1"/>
</dbReference>
<dbReference type="Pfam" id="PF00117">
    <property type="entry name" value="GATase"/>
    <property type="match status" value="1"/>
</dbReference>
<dbReference type="Gene3D" id="3.40.50.880">
    <property type="match status" value="1"/>
</dbReference>
<dbReference type="PANTHER" id="PTHR43418:SF8">
    <property type="entry name" value="SYNTHASE COMPONENT II, PUTATIVE-RELATED"/>
    <property type="match status" value="1"/>
</dbReference>
<evidence type="ECO:0000313" key="3">
    <source>
        <dbReference type="EMBL" id="NMD49387.1"/>
    </source>
</evidence>
<proteinExistence type="predicted"/>
<dbReference type="Proteomes" id="UP000532121">
    <property type="component" value="Unassembled WGS sequence"/>
</dbReference>
<dbReference type="PRINTS" id="PR00097">
    <property type="entry name" value="ANTSNTHASEII"/>
</dbReference>
<dbReference type="InterPro" id="IPR006221">
    <property type="entry name" value="TrpG/PapA_dom"/>
</dbReference>
<comment type="caution">
    <text evidence="3">The sequence shown here is derived from an EMBL/GenBank/DDBJ whole genome shotgun (WGS) entry which is preliminary data.</text>
</comment>
<dbReference type="GO" id="GO:0005829">
    <property type="term" value="C:cytosol"/>
    <property type="evidence" value="ECO:0007669"/>
    <property type="project" value="TreeGrafter"/>
</dbReference>
<dbReference type="FunFam" id="3.40.50.880:FF:000003">
    <property type="entry name" value="Anthranilate synthase component II"/>
    <property type="match status" value="1"/>
</dbReference>